<dbReference type="Pfam" id="PF07940">
    <property type="entry name" value="Hepar_II_III_C"/>
    <property type="match status" value="1"/>
</dbReference>
<dbReference type="EMBL" id="CP007547">
    <property type="protein sequence ID" value="AIL46872.1"/>
    <property type="molecule type" value="Genomic_DNA"/>
</dbReference>
<dbReference type="GO" id="GO:0016829">
    <property type="term" value="F:lyase activity"/>
    <property type="evidence" value="ECO:0007669"/>
    <property type="project" value="InterPro"/>
</dbReference>
<dbReference type="InterPro" id="IPR008929">
    <property type="entry name" value="Chondroitin_lyas"/>
</dbReference>
<evidence type="ECO:0000256" key="2">
    <source>
        <dbReference type="SAM" id="SignalP"/>
    </source>
</evidence>
<dbReference type="Gene3D" id="1.50.10.100">
    <property type="entry name" value="Chondroitin AC/alginate lyase"/>
    <property type="match status" value="1"/>
</dbReference>
<name>A0A077EHE9_9FLAO</name>
<dbReference type="Proteomes" id="UP000028933">
    <property type="component" value="Chromosome"/>
</dbReference>
<feature type="signal peptide" evidence="2">
    <location>
        <begin position="1"/>
        <end position="20"/>
    </location>
</feature>
<dbReference type="HOGENOM" id="CLU_008982_0_0_10"/>
<dbReference type="STRING" id="1338011.BD94_3097"/>
<evidence type="ECO:0000259" key="3">
    <source>
        <dbReference type="Pfam" id="PF07940"/>
    </source>
</evidence>
<evidence type="ECO:0000313" key="4">
    <source>
        <dbReference type="EMBL" id="AIL46872.1"/>
    </source>
</evidence>
<keyword evidence="2" id="KW-0732">Signal</keyword>
<comment type="subcellular location">
    <subcellularLocation>
        <location evidence="1">Cell envelope</location>
    </subcellularLocation>
</comment>
<feature type="domain" description="Heparinase II/III-like C-terminal" evidence="3">
    <location>
        <begin position="380"/>
        <end position="567"/>
    </location>
</feature>
<reference evidence="4" key="1">
    <citation type="journal article" date="2013" name="Lancet">
        <title>First case of E anophelis outbreak in an intensive-care unit.</title>
        <authorList>
            <person name="Teo J."/>
            <person name="Tan S.Y."/>
            <person name="Tay M."/>
            <person name="Ding Y."/>
            <person name="Kjelleberg S."/>
            <person name="Givskov M."/>
            <person name="Lin R.T."/>
            <person name="Yang L."/>
        </authorList>
    </citation>
    <scope>NUCLEOTIDE SEQUENCE [LARGE SCALE GENOMIC DNA]</scope>
    <source>
        <strain evidence="4">NUHP1</strain>
    </source>
</reference>
<gene>
    <name evidence="4" type="ORF">BD94_3097</name>
</gene>
<dbReference type="PANTHER" id="PTHR38045:SF1">
    <property type="entry name" value="HEPARINASE II_III-LIKE PROTEIN"/>
    <property type="match status" value="1"/>
</dbReference>
<proteinExistence type="predicted"/>
<evidence type="ECO:0000313" key="5">
    <source>
        <dbReference type="Proteomes" id="UP000028933"/>
    </source>
</evidence>
<dbReference type="KEGG" id="eao:BD94_3097"/>
<dbReference type="RefSeq" id="WP_024566145.1">
    <property type="nucleotide sequence ID" value="NZ_CP007547.1"/>
</dbReference>
<organism evidence="4 5">
    <name type="scientific">Elizabethkingia anophelis NUHP1</name>
    <dbReference type="NCBI Taxonomy" id="1338011"/>
    <lineage>
        <taxon>Bacteria</taxon>
        <taxon>Pseudomonadati</taxon>
        <taxon>Bacteroidota</taxon>
        <taxon>Flavobacteriia</taxon>
        <taxon>Flavobacteriales</taxon>
        <taxon>Weeksellaceae</taxon>
        <taxon>Elizabethkingia</taxon>
    </lineage>
</organism>
<dbReference type="InterPro" id="IPR012480">
    <property type="entry name" value="Hepar_II_III_C"/>
</dbReference>
<protein>
    <recommendedName>
        <fullName evidence="3">Heparinase II/III-like C-terminal domain-containing protein</fullName>
    </recommendedName>
</protein>
<dbReference type="GO" id="GO:0030313">
    <property type="term" value="C:cell envelope"/>
    <property type="evidence" value="ECO:0007669"/>
    <property type="project" value="UniProtKB-SubCell"/>
</dbReference>
<reference evidence="4" key="2">
    <citation type="journal article" date="2015" name="Genome Biol. Evol.">
        <title>Complete Genome Sequence and Transcriptomic Analysis of the Novel Pathogen Elizabethkingia anophelis in Response to Oxidative Stress.</title>
        <authorList>
            <person name="Li Y."/>
            <person name="Liu Y."/>
            <person name="Chew S.C."/>
            <person name="Tay M."/>
            <person name="Salido M.M."/>
            <person name="Teo J."/>
            <person name="Lauro F.M."/>
            <person name="Givskov M."/>
            <person name="Yang L."/>
        </authorList>
    </citation>
    <scope>NUCLEOTIDE SEQUENCE</scope>
    <source>
        <strain evidence="4">NUHP1</strain>
    </source>
</reference>
<accession>A0A077EHE9</accession>
<dbReference type="SUPFAM" id="SSF48230">
    <property type="entry name" value="Chondroitin AC/alginate lyase"/>
    <property type="match status" value="1"/>
</dbReference>
<dbReference type="eggNOG" id="COG4225">
    <property type="taxonomic scope" value="Bacteria"/>
</dbReference>
<evidence type="ECO:0000256" key="1">
    <source>
        <dbReference type="ARBA" id="ARBA00004196"/>
    </source>
</evidence>
<dbReference type="Gene3D" id="2.70.98.70">
    <property type="match status" value="1"/>
</dbReference>
<dbReference type="AlphaFoldDB" id="A0A077EHE9"/>
<sequence length="624" mass="70858">MKYIISCVFGILMSFSSINAQQTFEAIASVSHPRLFMQKDEEKTLISAITHNSDLKTVDLALKKSGNSIINLPLLEHKKIGKRLLHISREALRRVFVLSYLYRTTKEQKYFDAAEKELLQLSSFTDWNPTHFLDVAEMTLAVSIGYDWLYDKLSDTSREKIKTAIIEKGLKPSLDKKYNSWLKVQNNWNQVCNAGISLGAMAVYETDPAMASQIISRAIESIKVPMKRYEPNGTYPEGYSYWAYGTTYNVIFLDALKKLTKSDYNLGHAPGFIATAEYFQHLMGTSGLSFNYSDSMSAPEMSSATFWFAKNLNNPSLVWNDLQYIRNPAKAKQLSSDRFLPLIPVWGKDIQKLSPQRPEKLFWSGEGDNPVAMMRSSWTDSDALFLGFKLGSPSVEHGHMDVGSFVFDSDGVRWAMDFGQQDYESLESKNIDLWSYGQNAQRWTIFRYNSLSHNMLTFDNDQQYSKGKATFLKKSDNKNFSFATSDLSDLYKNRVPKVVRGVALKDQSYALIQDEVQTGSASTIVRWRMLTPANAEIISPTEILLKKDNKKLLLKINSATPITLKTWSTVPTNSYDAPNPGTVLVGFEIELPANTKSTFAVQLIPRGKMKKRFETKVQPLEEWK</sequence>
<dbReference type="PANTHER" id="PTHR38045">
    <property type="entry name" value="CHROMOSOME 1, WHOLE GENOME SHOTGUN SEQUENCE"/>
    <property type="match status" value="1"/>
</dbReference>
<feature type="chain" id="PRO_5001718028" description="Heparinase II/III-like C-terminal domain-containing protein" evidence="2">
    <location>
        <begin position="21"/>
        <end position="624"/>
    </location>
</feature>